<dbReference type="PANTHER" id="PTHR43884">
    <property type="entry name" value="ACYL-COA DEHYDROGENASE"/>
    <property type="match status" value="1"/>
</dbReference>
<dbReference type="GO" id="GO:0050660">
    <property type="term" value="F:flavin adenine dinucleotide binding"/>
    <property type="evidence" value="ECO:0007669"/>
    <property type="project" value="InterPro"/>
</dbReference>
<evidence type="ECO:0000259" key="9">
    <source>
        <dbReference type="Pfam" id="PF02770"/>
    </source>
</evidence>
<evidence type="ECO:0000256" key="1">
    <source>
        <dbReference type="ARBA" id="ARBA00001974"/>
    </source>
</evidence>
<dbReference type="Pfam" id="PF00441">
    <property type="entry name" value="Acyl-CoA_dh_1"/>
    <property type="match status" value="1"/>
</dbReference>
<name>A0A0P1NZ84_9BACT</name>
<evidence type="ECO:0000256" key="3">
    <source>
        <dbReference type="ARBA" id="ARBA00022630"/>
    </source>
</evidence>
<evidence type="ECO:0000259" key="8">
    <source>
        <dbReference type="Pfam" id="PF00441"/>
    </source>
</evidence>
<feature type="domain" description="Acyl-CoA dehydrogenase/oxidase N-terminal" evidence="10">
    <location>
        <begin position="49"/>
        <end position="161"/>
    </location>
</feature>
<keyword evidence="4 7" id="KW-0274">FAD</keyword>
<dbReference type="Pfam" id="PF02770">
    <property type="entry name" value="Acyl-CoA_dh_M"/>
    <property type="match status" value="1"/>
</dbReference>
<evidence type="ECO:0000256" key="6">
    <source>
        <dbReference type="ARBA" id="ARBA00052546"/>
    </source>
</evidence>
<dbReference type="Proteomes" id="UP000199197">
    <property type="component" value="Unassembled WGS sequence"/>
</dbReference>
<proteinExistence type="inferred from homology"/>
<dbReference type="InterPro" id="IPR006089">
    <property type="entry name" value="Acyl-CoA_DH_CS"/>
</dbReference>
<dbReference type="FunFam" id="1.20.140.10:FF:000019">
    <property type="entry name" value="Acyl-CoA dehydrogenase"/>
    <property type="match status" value="1"/>
</dbReference>
<evidence type="ECO:0000256" key="4">
    <source>
        <dbReference type="ARBA" id="ARBA00022827"/>
    </source>
</evidence>
<dbReference type="FunFam" id="2.40.110.10:FF:000006">
    <property type="entry name" value="very long-chain specific acyl-CoA dehydrogenase, mitochondrial"/>
    <property type="match status" value="1"/>
</dbReference>
<dbReference type="InterPro" id="IPR046373">
    <property type="entry name" value="Acyl-CoA_Oxase/DH_mid-dom_sf"/>
</dbReference>
<dbReference type="SUPFAM" id="SSF56645">
    <property type="entry name" value="Acyl-CoA dehydrogenase NM domain-like"/>
    <property type="match status" value="1"/>
</dbReference>
<dbReference type="InterPro" id="IPR013786">
    <property type="entry name" value="AcylCoA_DH/ox_N"/>
</dbReference>
<dbReference type="InterPro" id="IPR037069">
    <property type="entry name" value="AcylCoA_DH/ox_N_sf"/>
</dbReference>
<evidence type="ECO:0000259" key="11">
    <source>
        <dbReference type="Pfam" id="PF21263"/>
    </source>
</evidence>
<dbReference type="Gene3D" id="1.20.140.10">
    <property type="entry name" value="Butyryl-CoA Dehydrogenase, subunit A, domain 3"/>
    <property type="match status" value="2"/>
</dbReference>
<comment type="catalytic activity">
    <reaction evidence="6">
        <text>a 2,3-saturated acyl-CoA + A = a 2,3-dehydroacyl-CoA + AH2</text>
        <dbReference type="Rhea" id="RHEA:48608"/>
        <dbReference type="ChEBI" id="CHEBI:13193"/>
        <dbReference type="ChEBI" id="CHEBI:17499"/>
        <dbReference type="ChEBI" id="CHEBI:60015"/>
        <dbReference type="ChEBI" id="CHEBI:65111"/>
    </reaction>
</comment>
<feature type="domain" description="Acyl-CoA dehydrogenase-like C-terminal" evidence="11">
    <location>
        <begin position="483"/>
        <end position="585"/>
    </location>
</feature>
<keyword evidence="5 7" id="KW-0560">Oxidoreductase</keyword>
<comment type="similarity">
    <text evidence="2 7">Belongs to the acyl-CoA dehydrogenase family.</text>
</comment>
<dbReference type="Gene3D" id="1.10.540.10">
    <property type="entry name" value="Acyl-CoA dehydrogenase/oxidase, N-terminal domain"/>
    <property type="match status" value="1"/>
</dbReference>
<dbReference type="GO" id="GO:0003995">
    <property type="term" value="F:acyl-CoA dehydrogenase activity"/>
    <property type="evidence" value="ECO:0007669"/>
    <property type="project" value="InterPro"/>
</dbReference>
<dbReference type="InterPro" id="IPR009075">
    <property type="entry name" value="AcylCo_DH/oxidase_C"/>
</dbReference>
<dbReference type="InterPro" id="IPR006091">
    <property type="entry name" value="Acyl-CoA_Oxase/DH_mid-dom"/>
</dbReference>
<feature type="domain" description="Acyl-CoA oxidase/dehydrogenase middle" evidence="9">
    <location>
        <begin position="166"/>
        <end position="258"/>
    </location>
</feature>
<dbReference type="PROSITE" id="PS00073">
    <property type="entry name" value="ACYL_COA_DH_2"/>
    <property type="match status" value="1"/>
</dbReference>
<dbReference type="PANTHER" id="PTHR43884:SF12">
    <property type="entry name" value="ISOVALERYL-COA DEHYDROGENASE, MITOCHONDRIAL-RELATED"/>
    <property type="match status" value="1"/>
</dbReference>
<dbReference type="PROSITE" id="PS00072">
    <property type="entry name" value="ACYL_COA_DH_1"/>
    <property type="match status" value="1"/>
</dbReference>
<evidence type="ECO:0000313" key="12">
    <source>
        <dbReference type="EMBL" id="CUT05126.1"/>
    </source>
</evidence>
<dbReference type="Pfam" id="PF02771">
    <property type="entry name" value="Acyl-CoA_dh_N"/>
    <property type="match status" value="1"/>
</dbReference>
<accession>A0A0P1NZ84</accession>
<evidence type="ECO:0000313" key="13">
    <source>
        <dbReference type="Proteomes" id="UP000199197"/>
    </source>
</evidence>
<keyword evidence="13" id="KW-1185">Reference proteome</keyword>
<organism evidence="12 13">
    <name type="scientific">Candidatus Chryseopegocella kryptomonas</name>
    <dbReference type="NCBI Taxonomy" id="1633643"/>
    <lineage>
        <taxon>Bacteria</taxon>
        <taxon>Pseudomonadati</taxon>
        <taxon>Candidatus Kryptoniota</taxon>
        <taxon>Candidatus Chryseopegocella</taxon>
    </lineage>
</organism>
<evidence type="ECO:0000256" key="2">
    <source>
        <dbReference type="ARBA" id="ARBA00009347"/>
    </source>
</evidence>
<sequence>MKKLLFELLKLHNKIKGAKMAVAETYIKGGSFLIQETTPENIFTPEDFTEQHQMIAQTTNDFVEKEVMPKIEEIEEQNWEVTLSLMRKAGEIGLLAVDIPEEYGGLGLDKTSSMLVAEGLGRASSFAVTHGAHTGIGTLPIVYFGTEEQKKKYLPKFATGELISSYALTEPNAGSDALSIRTTATLSPDGKHYILNGNKIFITNAGIADVYITFAKINGEHFTGFILEKGFEGISLGREEKKMGIKGSSTRALNLDNVKVPIENVLGEIGKGHKIAFNILNIGRFKLGAGVIGGAKAVITESVKYAKQRKQFGRPISDFGLIKHKIGEMAIRTFVGESMVYRTAGLIDGILLGIDKSSPDASEKMLKGIEEYAVECSIIKVYASEILDYVVDEGVQIFGGYGYIEEYPVARAYRDSRINRIFEGTNEINRLVITGMLLRRAMKGELPLIPAAQKLTDEIMGFGAPEEETTGVFAEEKKLLKSAKKAGLFVAGLAVQKYMTKLEDEEEIIGRISDIIMEIYAMESAILRVEKMLMRGGKNNTDIYIDIVKTFVNDAVIRVETYAKELLSAIAEGDMLRTYLTALRRLIKHTPVNTIAMRRRIADYLIESERYSL</sequence>
<keyword evidence="3 7" id="KW-0285">Flavoprotein</keyword>
<feature type="domain" description="Acyl-CoA dehydrogenase/oxidase C-terminal" evidence="8">
    <location>
        <begin position="270"/>
        <end position="434"/>
    </location>
</feature>
<evidence type="ECO:0000259" key="10">
    <source>
        <dbReference type="Pfam" id="PF02771"/>
    </source>
</evidence>
<dbReference type="SUPFAM" id="SSF47203">
    <property type="entry name" value="Acyl-CoA dehydrogenase C-terminal domain-like"/>
    <property type="match status" value="1"/>
</dbReference>
<gene>
    <name evidence="12" type="ORF">JGI23_01889</name>
</gene>
<dbReference type="InterPro" id="IPR009100">
    <property type="entry name" value="AcylCoA_DH/oxidase_NM_dom_sf"/>
</dbReference>
<protein>
    <submittedName>
        <fullName evidence="12">Butyryl-CoA dehydrogenase</fullName>
    </submittedName>
</protein>
<dbReference type="InterPro" id="IPR049426">
    <property type="entry name" value="Acyl-CoA-dh-like_C"/>
</dbReference>
<dbReference type="Pfam" id="PF21263">
    <property type="entry name" value="Acyl-CoA-dh_C"/>
    <property type="match status" value="1"/>
</dbReference>
<dbReference type="FunFam" id="1.10.540.10:FF:000001">
    <property type="entry name" value="Very long-chain-specific acyl-CoA dehydrogenase, mitochondrial"/>
    <property type="match status" value="1"/>
</dbReference>
<dbReference type="AlphaFoldDB" id="A0A0P1NZ84"/>
<comment type="cofactor">
    <cofactor evidence="1 7">
        <name>FAD</name>
        <dbReference type="ChEBI" id="CHEBI:57692"/>
    </cofactor>
</comment>
<reference evidence="13" key="1">
    <citation type="submission" date="2015-11" db="EMBL/GenBank/DDBJ databases">
        <authorList>
            <person name="Varghese N."/>
        </authorList>
    </citation>
    <scope>NUCLEOTIDE SEQUENCE [LARGE SCALE GENOMIC DNA]</scope>
    <source>
        <strain evidence="13">JGI-23</strain>
    </source>
</reference>
<evidence type="ECO:0000256" key="5">
    <source>
        <dbReference type="ARBA" id="ARBA00023002"/>
    </source>
</evidence>
<evidence type="ECO:0000256" key="7">
    <source>
        <dbReference type="RuleBase" id="RU362125"/>
    </source>
</evidence>
<dbReference type="Gene3D" id="2.40.110.10">
    <property type="entry name" value="Butyryl-CoA Dehydrogenase, subunit A, domain 2"/>
    <property type="match status" value="1"/>
</dbReference>
<dbReference type="EMBL" id="CZVW01000033">
    <property type="protein sequence ID" value="CUT05126.1"/>
    <property type="molecule type" value="Genomic_DNA"/>
</dbReference>
<dbReference type="InterPro" id="IPR036250">
    <property type="entry name" value="AcylCo_DH-like_C"/>
</dbReference>